<organism evidence="1 2">
    <name type="scientific">Rhodopirellula bahusiensis</name>
    <dbReference type="NCBI Taxonomy" id="2014065"/>
    <lineage>
        <taxon>Bacteria</taxon>
        <taxon>Pseudomonadati</taxon>
        <taxon>Planctomycetota</taxon>
        <taxon>Planctomycetia</taxon>
        <taxon>Pirellulales</taxon>
        <taxon>Pirellulaceae</taxon>
        <taxon>Rhodopirellula</taxon>
    </lineage>
</organism>
<dbReference type="OrthoDB" id="253958at2"/>
<dbReference type="Pfam" id="PF06739">
    <property type="entry name" value="SBBP"/>
    <property type="match status" value="1"/>
</dbReference>
<keyword evidence="2" id="KW-1185">Reference proteome</keyword>
<dbReference type="PANTHER" id="PTHR35580:SF1">
    <property type="entry name" value="PHYTASE-LIKE DOMAIN-CONTAINING PROTEIN"/>
    <property type="match status" value="1"/>
</dbReference>
<proteinExistence type="predicted"/>
<dbReference type="PANTHER" id="PTHR35580">
    <property type="entry name" value="CELL SURFACE GLYCOPROTEIN (S-LAYER PROTEIN)-LIKE PROTEIN"/>
    <property type="match status" value="1"/>
</dbReference>
<dbReference type="AlphaFoldDB" id="A0A2G1W606"/>
<evidence type="ECO:0000313" key="1">
    <source>
        <dbReference type="EMBL" id="PHQ34441.1"/>
    </source>
</evidence>
<accession>A0A2G1W606</accession>
<dbReference type="InterPro" id="IPR010620">
    <property type="entry name" value="SBBP_repeat"/>
</dbReference>
<gene>
    <name evidence="1" type="ORF">CEE69_15670</name>
</gene>
<sequence length="534" mass="56653">MPPTPANSKNESCSLIRLLLSPSPRFLCVVVLCFVAGGPRWVLADNYELAFSTFLGGSDWEHARDVCADSEGNVYIVGGTVSTDFPTTEGTFLRVHDRSGARIDSAGHCDAFVCKFDRDGALVWSTLLGGPNYDRAYAVEVDSEGSVFIAGRAGPEFPVTEDAFQTEFQGSKQSIYGMQNGFITKLSPDGSTLQWSSYVGANQLCRDLAIDEEGSVYLPLCYTGVGPTPPSEWFANAYRKQPIGGADVGAIKVSGDGKNVIWATWMGGSGDEVGNCGLRLDRDSNVFLNFTTNSTDVPTTSQARQRTYGGGADSFIAKLSPNGENLLYGTYFGSTGNEEGNSTHSMAVDSRGNAYLAVSTTSKDLPVTEGVVQSKFAGGDRDMVIAKFSTQGALLQCTYLGGTDNEGPDGVYADERGNVFFTGNVKSADFPVTDDALQPVQSNPSDAIAVVLSDDFSHLEFSSYLGGESYDDGRSCFLDEAGNLYITGSTNGPGWPMKSAHQATFAGGGGGKELCYKGGCFAGDVILAKIAFTK</sequence>
<dbReference type="SUPFAM" id="SSF101898">
    <property type="entry name" value="NHL repeat"/>
    <property type="match status" value="1"/>
</dbReference>
<comment type="caution">
    <text evidence="1">The sequence shown here is derived from an EMBL/GenBank/DDBJ whole genome shotgun (WGS) entry which is preliminary data.</text>
</comment>
<dbReference type="InterPro" id="IPR052918">
    <property type="entry name" value="Motility_Chemotaxis_Reg"/>
</dbReference>
<dbReference type="Proteomes" id="UP000225740">
    <property type="component" value="Unassembled WGS sequence"/>
</dbReference>
<evidence type="ECO:0000313" key="2">
    <source>
        <dbReference type="Proteomes" id="UP000225740"/>
    </source>
</evidence>
<protein>
    <submittedName>
        <fullName evidence="1">S-layer protein</fullName>
    </submittedName>
</protein>
<name>A0A2G1W606_9BACT</name>
<reference evidence="1 2" key="1">
    <citation type="submission" date="2017-06" db="EMBL/GenBank/DDBJ databases">
        <title>Description of Rhodopirellula bahusiensis sp. nov.</title>
        <authorList>
            <person name="Kizina J."/>
            <person name="Harder J."/>
        </authorList>
    </citation>
    <scope>NUCLEOTIDE SEQUENCE [LARGE SCALE GENOMIC DNA]</scope>
    <source>
        <strain evidence="1 2">SWK21</strain>
    </source>
</reference>
<dbReference type="EMBL" id="NIZW01000011">
    <property type="protein sequence ID" value="PHQ34441.1"/>
    <property type="molecule type" value="Genomic_DNA"/>
</dbReference>